<accession>A0A261F364</accession>
<feature type="domain" description="Ig-like" evidence="4">
    <location>
        <begin position="1229"/>
        <end position="1321"/>
    </location>
</feature>
<dbReference type="Gene3D" id="2.60.40.1180">
    <property type="entry name" value="Golgi alpha-mannosidase II"/>
    <property type="match status" value="1"/>
</dbReference>
<dbReference type="InterPro" id="IPR006046">
    <property type="entry name" value="Alpha_amylase"/>
</dbReference>
<dbReference type="InterPro" id="IPR045197">
    <property type="entry name" value="NUP210-like"/>
</dbReference>
<dbReference type="InterPro" id="IPR003599">
    <property type="entry name" value="Ig_sub"/>
</dbReference>
<dbReference type="EMBL" id="MWWR01000001">
    <property type="protein sequence ID" value="OZG53567.1"/>
    <property type="molecule type" value="Genomic_DNA"/>
</dbReference>
<dbReference type="SUPFAM" id="SSF51011">
    <property type="entry name" value="Glycosyl hydrolase domain"/>
    <property type="match status" value="1"/>
</dbReference>
<feature type="chain" id="PRO_5039274115" evidence="3">
    <location>
        <begin position="33"/>
        <end position="2141"/>
    </location>
</feature>
<sequence length="2141" mass="223153">MEGKSWRANLATKAVGILAAVATLVTGGVISAATTAQTASASTVLTTSRDATLGNASFEAAREQYGLTEEMKDGNTLHAWMWSFNTIKNNMADIAAAGYTSIQTEPVLKCKQNTANGMKFADNWWYVYQPINNDSIGNFVVGSEDDFKAMTAEAHKYGVRIIVDVVANHMTSDWDAIESGRWKDKSLYHGGGDSYKIQNNEWGDRYKITHKALLGLWDINSNDTRPGEYMQETLRKLVADGADGFRYDAAKHIELPGEFSSDSNGSPYWTQILDNGAQYQYGEVLQDSISRDADYAALFNKYSSDGGGVTASGYGYTVRTAITSGNMRASDLQSYADPADPDSVVLWVESHDNYSNEDKLSVPITDDQLKLGWAIVGSRAEGMALFFDRPAGSGGSNAQFTEQTKLGDKGSDLYKSAEVAAVNHFKNQMDGNVEYLHNCGTNADNSKCLMIDRYLNDSNSQNDGTVVVNSSGDYSLSGTTVKLDDGTYTDEVHSGNTITVKGGKITSGTAKNGVNVFYNRGGSVSKHGSVSASPTDSSFKTDTYTINLYAKNAKDLKYTTSEGDSGTFANGDKIIIGSSTDAGDTITVTLTGTDTTEDNAGQPLKATYTYTKLEKGSQQLSSHYSTNAAGFGKKKTITIDGDLSDWDSSMKIAQGAANDDPRVYRENSMWEVPIDLYALYGAYDDNNLYLMWEYTNVQDAVDPGDDYPLSQGVLYKTQNLSQWIAVNTGNSDKIGNGAGLKTGGTVWDNGITYTQDTNRLIEMSTNGSNGPWVYSGDSTGLDSNAMYGPGANATTNTKKSGITMKYGLGILESSVIGIDGAWGTTGNPARKVGDVSSDSSNWVDFNTKGHNSSTMDFHYEIAIPLSELGMDSGSVATNGVSVQVIGTMGLSGMDSLPYDLAENDNADQPDTKSQALNSYEKSDKDEMSAAYACIGSCPNTVHVDPETVTISGSDVSNGTVSRDISSGDVTTQLKAKVGPTGASQSVTWSSSDESVATVDSKGLVTMLKAGTATIIAKTPNGKSASVTVTVTGKITPVDSITVSPSSLDLMKGDTSQLTATINPTNATVKTVTWSSSDDTIASVDSTGKVTAKKAGSATITASAGGKSASVTVTVTKSTNDVIYVTKPSGWSTVYAYVYTGSGTSAASNAKWPGVALTQMTADDNCAKSGTYMYEVPDDLASGAKVILSDNGSGTNRYPADMVPGMDYNGGPVSWTSGSTSLSDVTCTAPTVPVTGVTISKTSLELTEGQNGTLTASVTPSNATDKTITWSSSDDSVATVNGGIVTAVKAGTATITATSSNGKSATCTVTVKAKTPERIDVTGVTISTDSLKLVEGQNGTLTASVAPSNATDKTITWESSDDSVATVNGGIVTAVKAGTATITATSSNGKTATCTVTVTPASVEPTAVTVTPATNNVTVGSATQLIATLTPSNATTTLTWKSSDPSVIRVDSNGLVIAVGKGTAQVIAETANDKYAFVKFNVSDAQQNVAVQSVTLPSETNAMYTGDTLQLSATVLPQNATDKSLTWKSYDENVVSVDQNGLLTAKAEGQTVVTVTSNSDQTKYAYTTVNVTNKPSTVVDPTGVTLDRSSLDLTVGGAATLTATVAPSNATNKTVTWSSTNPAVATVSNGVVTARAQGQATIIVTTANGKTASATVNVAASQVTVDPTGVTLDKASMSLTAGDTATLTATVSPSNATNKAVTWKSNSPSVAVVDQNGTVTALKDGTALITVTTANNLSATCYVSVKPAAVEVTGVSVSPRNTTITVGDSAALTAAVSPSNATNKSVTWKSSNPSVATVDANGVVTGLTTGTAIITATTSNGKTDSVAVTVIPVSQNKPVTGVSISPSNPTVTVGGTTTLTANITPSDATNKTVTWTSGNPSVATVNNGVVTGVSAGTSTIYATASNGVKDQVTVTVNAATVPVQSISVNPSQLTLTVGEKQQVTATVYPANATDQTLNWVSSKSTVASVGQDGTITALSAGDATITVYNIASGTIASVSVTVNPAQGVKMERLYNPNSGEHLFSKDQNEIRILTRIGWTDEGEAWTAPTTGTPVYRLYNPNTGEHHYTLNNAEVKGLTDAGWTNEGIGWYSAPESTGIPVYRVYNPNAAQFSHHYTTNQQEMLDLVSKGWNYEGIGWYGVKE</sequence>
<dbReference type="Gene3D" id="3.20.20.80">
    <property type="entry name" value="Glycosidases"/>
    <property type="match status" value="1"/>
</dbReference>
<dbReference type="GO" id="GO:0004556">
    <property type="term" value="F:alpha-amylase activity"/>
    <property type="evidence" value="ECO:0007669"/>
    <property type="project" value="InterPro"/>
</dbReference>
<evidence type="ECO:0000313" key="6">
    <source>
        <dbReference type="Proteomes" id="UP000216725"/>
    </source>
</evidence>
<dbReference type="SMART" id="SM00635">
    <property type="entry name" value="BID_2"/>
    <property type="match status" value="11"/>
</dbReference>
<dbReference type="SUPFAM" id="SSF49373">
    <property type="entry name" value="Invasin/intimin cell-adhesion fragments"/>
    <property type="match status" value="11"/>
</dbReference>
<dbReference type="GO" id="GO:0005975">
    <property type="term" value="P:carbohydrate metabolic process"/>
    <property type="evidence" value="ECO:0007669"/>
    <property type="project" value="InterPro"/>
</dbReference>
<comment type="similarity">
    <text evidence="1 2">Belongs to the glycosyl hydrolase 13 family.</text>
</comment>
<dbReference type="PRINTS" id="PR00110">
    <property type="entry name" value="ALPHAAMYLASE"/>
</dbReference>
<gene>
    <name evidence="5" type="ORF">PSRA_0014</name>
</gene>
<keyword evidence="3" id="KW-0732">Signal</keyword>
<dbReference type="Pfam" id="PF16738">
    <property type="entry name" value="CBM26"/>
    <property type="match status" value="1"/>
</dbReference>
<dbReference type="CDD" id="cd11315">
    <property type="entry name" value="AmyAc_bac1_AmyA"/>
    <property type="match status" value="1"/>
</dbReference>
<dbReference type="Proteomes" id="UP000216725">
    <property type="component" value="Unassembled WGS sequence"/>
</dbReference>
<dbReference type="InterPro" id="IPR008964">
    <property type="entry name" value="Invasin/intimin_cell_adhesion"/>
</dbReference>
<dbReference type="InterPro" id="IPR043708">
    <property type="entry name" value="DUF5648"/>
</dbReference>
<dbReference type="Pfam" id="PF00128">
    <property type="entry name" value="Alpha-amylase"/>
    <property type="match status" value="1"/>
</dbReference>
<keyword evidence="6" id="KW-1185">Reference proteome</keyword>
<evidence type="ECO:0000256" key="1">
    <source>
        <dbReference type="ARBA" id="ARBA00008061"/>
    </source>
</evidence>
<proteinExistence type="inferred from homology"/>
<dbReference type="InterPro" id="IPR007110">
    <property type="entry name" value="Ig-like_dom"/>
</dbReference>
<dbReference type="InterPro" id="IPR013780">
    <property type="entry name" value="Glyco_hydro_b"/>
</dbReference>
<feature type="signal peptide" evidence="3">
    <location>
        <begin position="1"/>
        <end position="32"/>
    </location>
</feature>
<dbReference type="InterPro" id="IPR017853">
    <property type="entry name" value="GH"/>
</dbReference>
<organism evidence="5 6">
    <name type="scientific">Pseudoscardovia radai</name>
    <dbReference type="NCBI Taxonomy" id="987066"/>
    <lineage>
        <taxon>Bacteria</taxon>
        <taxon>Bacillati</taxon>
        <taxon>Actinomycetota</taxon>
        <taxon>Actinomycetes</taxon>
        <taxon>Bifidobacteriales</taxon>
        <taxon>Bifidobacteriaceae</taxon>
        <taxon>Pseudoscardovia</taxon>
    </lineage>
</organism>
<dbReference type="Pfam" id="PF18885">
    <property type="entry name" value="DUF5648"/>
    <property type="match status" value="1"/>
</dbReference>
<dbReference type="InterPro" id="IPR006047">
    <property type="entry name" value="GH13_cat_dom"/>
</dbReference>
<dbReference type="PANTHER" id="PTHR23019:SF0">
    <property type="entry name" value="NUCLEAR PORE MEMBRANE GLYCOPROTEIN 210"/>
    <property type="match status" value="1"/>
</dbReference>
<dbReference type="InterPro" id="IPR003343">
    <property type="entry name" value="Big_2"/>
</dbReference>
<protein>
    <submittedName>
        <fullName evidence="5">Bacterial Ig-like domain (Group 2)</fullName>
    </submittedName>
</protein>
<dbReference type="InterPro" id="IPR013783">
    <property type="entry name" value="Ig-like_fold"/>
</dbReference>
<dbReference type="SMART" id="SM00642">
    <property type="entry name" value="Aamy"/>
    <property type="match status" value="1"/>
</dbReference>
<evidence type="ECO:0000256" key="3">
    <source>
        <dbReference type="SAM" id="SignalP"/>
    </source>
</evidence>
<feature type="domain" description="Ig-like" evidence="4">
    <location>
        <begin position="1666"/>
        <end position="1752"/>
    </location>
</feature>
<dbReference type="Gene3D" id="2.60.40.1080">
    <property type="match status" value="11"/>
</dbReference>
<dbReference type="SUPFAM" id="SSF51445">
    <property type="entry name" value="(Trans)glycosidases"/>
    <property type="match status" value="1"/>
</dbReference>
<dbReference type="Gene3D" id="2.60.40.10">
    <property type="entry name" value="Immunoglobulins"/>
    <property type="match status" value="1"/>
</dbReference>
<dbReference type="Pfam" id="PF02368">
    <property type="entry name" value="Big_2"/>
    <property type="match status" value="11"/>
</dbReference>
<dbReference type="SMART" id="SM00409">
    <property type="entry name" value="IG"/>
    <property type="match status" value="5"/>
</dbReference>
<dbReference type="RefSeq" id="WP_094659836.1">
    <property type="nucleotide sequence ID" value="NZ_MWWR01000001.1"/>
</dbReference>
<dbReference type="OrthoDB" id="9806009at2"/>
<name>A0A261F364_9BIFI</name>
<evidence type="ECO:0000259" key="4">
    <source>
        <dbReference type="PROSITE" id="PS50835"/>
    </source>
</evidence>
<dbReference type="GO" id="GO:0043169">
    <property type="term" value="F:cation binding"/>
    <property type="evidence" value="ECO:0007669"/>
    <property type="project" value="InterPro"/>
</dbReference>
<comment type="caution">
    <text evidence="5">The sequence shown here is derived from an EMBL/GenBank/DDBJ whole genome shotgun (WGS) entry which is preliminary data.</text>
</comment>
<evidence type="ECO:0000313" key="5">
    <source>
        <dbReference type="EMBL" id="OZG53567.1"/>
    </source>
</evidence>
<dbReference type="PROSITE" id="PS50835">
    <property type="entry name" value="IG_LIKE"/>
    <property type="match status" value="2"/>
</dbReference>
<dbReference type="InterPro" id="IPR031965">
    <property type="entry name" value="CBM26"/>
</dbReference>
<evidence type="ECO:0000256" key="2">
    <source>
        <dbReference type="RuleBase" id="RU003615"/>
    </source>
</evidence>
<reference evidence="5 6" key="1">
    <citation type="journal article" date="2017" name="BMC Genomics">
        <title>Comparative genomic and phylogenomic analyses of the Bifidobacteriaceae family.</title>
        <authorList>
            <person name="Lugli G.A."/>
            <person name="Milani C."/>
            <person name="Turroni F."/>
            <person name="Duranti S."/>
            <person name="Mancabelli L."/>
            <person name="Mangifesta M."/>
            <person name="Ferrario C."/>
            <person name="Modesto M."/>
            <person name="Mattarelli P."/>
            <person name="Jiri K."/>
            <person name="van Sinderen D."/>
            <person name="Ventura M."/>
        </authorList>
    </citation>
    <scope>NUCLEOTIDE SEQUENCE [LARGE SCALE GENOMIC DNA]</scope>
    <source>
        <strain evidence="5 6">DSM 24742</strain>
    </source>
</reference>
<dbReference type="PANTHER" id="PTHR23019">
    <property type="entry name" value="NUCLEAR PORE MEMBRANE GLYCOPROTEIN GP210-RELATED"/>
    <property type="match status" value="1"/>
</dbReference>